<dbReference type="Proteomes" id="UP000070700">
    <property type="component" value="Unassembled WGS sequence"/>
</dbReference>
<protein>
    <submittedName>
        <fullName evidence="2">Uncharacterized protein</fullName>
    </submittedName>
</protein>
<feature type="compositionally biased region" description="Acidic residues" evidence="1">
    <location>
        <begin position="43"/>
        <end position="54"/>
    </location>
</feature>
<proteinExistence type="predicted"/>
<evidence type="ECO:0000256" key="1">
    <source>
        <dbReference type="SAM" id="MobiDB-lite"/>
    </source>
</evidence>
<dbReference type="RefSeq" id="XP_018069125.1">
    <property type="nucleotide sequence ID" value="XM_018220051.1"/>
</dbReference>
<organism evidence="2 3">
    <name type="scientific">Mollisia scopiformis</name>
    <name type="common">Conifer needle endophyte fungus</name>
    <name type="synonym">Phialocephala scopiformis</name>
    <dbReference type="NCBI Taxonomy" id="149040"/>
    <lineage>
        <taxon>Eukaryota</taxon>
        <taxon>Fungi</taxon>
        <taxon>Dikarya</taxon>
        <taxon>Ascomycota</taxon>
        <taxon>Pezizomycotina</taxon>
        <taxon>Leotiomycetes</taxon>
        <taxon>Helotiales</taxon>
        <taxon>Mollisiaceae</taxon>
        <taxon>Mollisia</taxon>
    </lineage>
</organism>
<keyword evidence="3" id="KW-1185">Reference proteome</keyword>
<dbReference type="STRING" id="149040.A0A194X3J4"/>
<evidence type="ECO:0000313" key="2">
    <source>
        <dbReference type="EMBL" id="KUJ14770.1"/>
    </source>
</evidence>
<reference evidence="2 3" key="1">
    <citation type="submission" date="2015-10" db="EMBL/GenBank/DDBJ databases">
        <title>Full genome of DAOMC 229536 Phialocephala scopiformis, a fungal endophyte of spruce producing the potent anti-insectan compound rugulosin.</title>
        <authorList>
            <consortium name="DOE Joint Genome Institute"/>
            <person name="Walker A.K."/>
            <person name="Frasz S.L."/>
            <person name="Seifert K.A."/>
            <person name="Miller J.D."/>
            <person name="Mondo S.J."/>
            <person name="Labutti K."/>
            <person name="Lipzen A."/>
            <person name="Dockter R."/>
            <person name="Kennedy M."/>
            <person name="Grigoriev I.V."/>
            <person name="Spatafora J.W."/>
        </authorList>
    </citation>
    <scope>NUCLEOTIDE SEQUENCE [LARGE SCALE GENOMIC DNA]</scope>
    <source>
        <strain evidence="2 3">CBS 120377</strain>
    </source>
</reference>
<feature type="region of interest" description="Disordered" evidence="1">
    <location>
        <begin position="41"/>
        <end position="72"/>
    </location>
</feature>
<gene>
    <name evidence="2" type="ORF">LY89DRAFT_735844</name>
</gene>
<dbReference type="AlphaFoldDB" id="A0A194X3J4"/>
<sequence length="505" mass="57289">MPDVDDPLVPEIAQKYIEDYEGYVKNAKSYTERFATAIRPPDDDLFFPEKEEFDQSPAPPRTITSSPNTSAASYIGSMDTASETAFTSPGASLTSDQTISAIPTINPLIEHISEPSVSRKWSLFKPKSDVDHVRSNDDLVALVRKTRLRMGSQLPLANEPTELDIEFALLEKALQFLAASNTHSGSDQSLRACYSSLRRHCIDHFHTCLKVRPVNIQKHNYKCARLFELSVDSALFESWNFTRAVEDVRDVLSTIASRVDTDFQLNEIALWCSEKTDGFPACLVYHHLVEYALNRGLHLHGARLLEVPSVLKFLRPRSTLYTERRPEIASAEDEESMLWCMWCGSLDFQRFIPEVVQPGTNATYVAGRNDLSRRCDDAEVQFNYNSGWHTRGFGLSVAHPDIDSVTSDVKSIEAVTLQRDIWIQKYRLLLRYTSPNLQPLEIVFIFSDIETAEMWLSTMELFQGILRAREKCLLRAPIDAHYSPTLSVVDPEEVKTVTTTYKLFS</sequence>
<dbReference type="GeneID" id="28829777"/>
<name>A0A194X3J4_MOLSC</name>
<dbReference type="EMBL" id="KQ947419">
    <property type="protein sequence ID" value="KUJ14770.1"/>
    <property type="molecule type" value="Genomic_DNA"/>
</dbReference>
<accession>A0A194X3J4</accession>
<dbReference type="KEGG" id="psco:LY89DRAFT_735844"/>
<feature type="compositionally biased region" description="Polar residues" evidence="1">
    <location>
        <begin position="62"/>
        <end position="72"/>
    </location>
</feature>
<evidence type="ECO:0000313" key="3">
    <source>
        <dbReference type="Proteomes" id="UP000070700"/>
    </source>
</evidence>
<dbReference type="InParanoid" id="A0A194X3J4"/>